<keyword evidence="9" id="KW-1185">Reference proteome</keyword>
<proteinExistence type="inferred from homology"/>
<evidence type="ECO:0000256" key="2">
    <source>
        <dbReference type="ARBA" id="ARBA00022555"/>
    </source>
</evidence>
<protein>
    <recommendedName>
        <fullName evidence="1 6">Peptidyl-tRNA hydrolase</fullName>
        <ecNumber evidence="1 6">3.1.1.29</ecNumber>
    </recommendedName>
</protein>
<dbReference type="InterPro" id="IPR018171">
    <property type="entry name" value="Pept_tRNA_hydro_CS"/>
</dbReference>
<dbReference type="PANTHER" id="PTHR17224">
    <property type="entry name" value="PEPTIDYL-TRNA HYDROLASE"/>
    <property type="match status" value="1"/>
</dbReference>
<keyword evidence="3 6" id="KW-0378">Hydrolase</keyword>
<name>A0A8H7PV99_MORIS</name>
<dbReference type="Proteomes" id="UP000654370">
    <property type="component" value="Unassembled WGS sequence"/>
</dbReference>
<dbReference type="InterPro" id="IPR001328">
    <property type="entry name" value="Pept_tRNA_hydro"/>
</dbReference>
<accession>A0A8H7PV99</accession>
<sequence length="245" mass="26841">MTANQRPVNYIIVGLGNIGSEYEETRHNAGSIFINYLSNALELAKGSSKAPVFQRMPHLSADILDTRLEVTSNSVSNSLRVLLVKPLTMMNDAGTAVHKVLFNYGITDPVTIKQKLLVVADDLNTLPGALSIQTGGTLRSLAGHKGVESICQQLNTTNFVRFRLGIGRPAAGMSIPNWVLSKFTTEKNEMNLFGYVLEQTAAALQEFAVSNDLQKVKKKYASSKKMPKNMTDMISLDFPVQTNGY</sequence>
<dbReference type="OrthoDB" id="1711136at2759"/>
<keyword evidence="2" id="KW-0820">tRNA-binding</keyword>
<dbReference type="CDD" id="cd00462">
    <property type="entry name" value="PTH"/>
    <property type="match status" value="1"/>
</dbReference>
<gene>
    <name evidence="8" type="ORF">INT43_008527</name>
</gene>
<evidence type="ECO:0000313" key="8">
    <source>
        <dbReference type="EMBL" id="KAG2180947.1"/>
    </source>
</evidence>
<reference evidence="8" key="1">
    <citation type="submission" date="2020-12" db="EMBL/GenBank/DDBJ databases">
        <title>Metabolic potential, ecology and presence of endohyphal bacteria is reflected in genomic diversity of Mucoromycotina.</title>
        <authorList>
            <person name="Muszewska A."/>
            <person name="Okrasinska A."/>
            <person name="Steczkiewicz K."/>
            <person name="Drgas O."/>
            <person name="Orlowska M."/>
            <person name="Perlinska-Lenart U."/>
            <person name="Aleksandrzak-Piekarczyk T."/>
            <person name="Szatraj K."/>
            <person name="Zielenkiewicz U."/>
            <person name="Pilsyk S."/>
            <person name="Malc E."/>
            <person name="Mieczkowski P."/>
            <person name="Kruszewska J.S."/>
            <person name="Biernat P."/>
            <person name="Pawlowska J."/>
        </authorList>
    </citation>
    <scope>NUCLEOTIDE SEQUENCE</scope>
    <source>
        <strain evidence="8">WA0000067209</strain>
    </source>
</reference>
<dbReference type="PANTHER" id="PTHR17224:SF1">
    <property type="entry name" value="PEPTIDYL-TRNA HYDROLASE"/>
    <property type="match status" value="1"/>
</dbReference>
<dbReference type="Gene3D" id="3.40.50.1470">
    <property type="entry name" value="Peptidyl-tRNA hydrolase"/>
    <property type="match status" value="1"/>
</dbReference>
<comment type="similarity">
    <text evidence="5 7">Belongs to the PTH family.</text>
</comment>
<comment type="caution">
    <text evidence="8">The sequence shown here is derived from an EMBL/GenBank/DDBJ whole genome shotgun (WGS) entry which is preliminary data.</text>
</comment>
<dbReference type="GO" id="GO:0004045">
    <property type="term" value="F:peptidyl-tRNA hydrolase activity"/>
    <property type="evidence" value="ECO:0007669"/>
    <property type="project" value="UniProtKB-EC"/>
</dbReference>
<dbReference type="GO" id="GO:0000049">
    <property type="term" value="F:tRNA binding"/>
    <property type="evidence" value="ECO:0007669"/>
    <property type="project" value="UniProtKB-KW"/>
</dbReference>
<comment type="catalytic activity">
    <reaction evidence="6">
        <text>an N-acyl-L-alpha-aminoacyl-tRNA + H2O = an N-acyl-L-amino acid + a tRNA + H(+)</text>
        <dbReference type="Rhea" id="RHEA:54448"/>
        <dbReference type="Rhea" id="RHEA-COMP:10123"/>
        <dbReference type="Rhea" id="RHEA-COMP:13883"/>
        <dbReference type="ChEBI" id="CHEBI:15377"/>
        <dbReference type="ChEBI" id="CHEBI:15378"/>
        <dbReference type="ChEBI" id="CHEBI:59874"/>
        <dbReference type="ChEBI" id="CHEBI:78442"/>
        <dbReference type="ChEBI" id="CHEBI:138191"/>
        <dbReference type="EC" id="3.1.1.29"/>
    </reaction>
</comment>
<organism evidence="8 9">
    <name type="scientific">Mortierella isabellina</name>
    <name type="common">Filamentous fungus</name>
    <name type="synonym">Umbelopsis isabellina</name>
    <dbReference type="NCBI Taxonomy" id="91625"/>
    <lineage>
        <taxon>Eukaryota</taxon>
        <taxon>Fungi</taxon>
        <taxon>Fungi incertae sedis</taxon>
        <taxon>Mucoromycota</taxon>
        <taxon>Mucoromycotina</taxon>
        <taxon>Umbelopsidomycetes</taxon>
        <taxon>Umbelopsidales</taxon>
        <taxon>Umbelopsidaceae</taxon>
        <taxon>Umbelopsis</taxon>
    </lineage>
</organism>
<dbReference type="PROSITE" id="PS01195">
    <property type="entry name" value="PEPT_TRNA_HYDROL_1"/>
    <property type="match status" value="1"/>
</dbReference>
<dbReference type="EMBL" id="JAEPQZ010000005">
    <property type="protein sequence ID" value="KAG2180947.1"/>
    <property type="molecule type" value="Genomic_DNA"/>
</dbReference>
<dbReference type="InterPro" id="IPR036416">
    <property type="entry name" value="Pept_tRNA_hydro_sf"/>
</dbReference>
<dbReference type="EC" id="3.1.1.29" evidence="1 6"/>
<evidence type="ECO:0000256" key="1">
    <source>
        <dbReference type="ARBA" id="ARBA00013260"/>
    </source>
</evidence>
<dbReference type="SUPFAM" id="SSF53178">
    <property type="entry name" value="Peptidyl-tRNA hydrolase-like"/>
    <property type="match status" value="1"/>
</dbReference>
<dbReference type="AlphaFoldDB" id="A0A8H7PV99"/>
<evidence type="ECO:0000256" key="3">
    <source>
        <dbReference type="ARBA" id="ARBA00022801"/>
    </source>
</evidence>
<evidence type="ECO:0000256" key="7">
    <source>
        <dbReference type="RuleBase" id="RU004320"/>
    </source>
</evidence>
<dbReference type="Pfam" id="PF01195">
    <property type="entry name" value="Pept_tRNA_hydro"/>
    <property type="match status" value="1"/>
</dbReference>
<evidence type="ECO:0000313" key="9">
    <source>
        <dbReference type="Proteomes" id="UP000654370"/>
    </source>
</evidence>
<evidence type="ECO:0000256" key="4">
    <source>
        <dbReference type="ARBA" id="ARBA00022884"/>
    </source>
</evidence>
<evidence type="ECO:0000256" key="5">
    <source>
        <dbReference type="ARBA" id="ARBA00038063"/>
    </source>
</evidence>
<dbReference type="NCBIfam" id="TIGR00447">
    <property type="entry name" value="pth"/>
    <property type="match status" value="1"/>
</dbReference>
<keyword evidence="4" id="KW-0694">RNA-binding</keyword>
<evidence type="ECO:0000256" key="6">
    <source>
        <dbReference type="RuleBase" id="RU000673"/>
    </source>
</evidence>